<dbReference type="OrthoDB" id="9796655at2"/>
<accession>A0A369UHE4</accession>
<dbReference type="Pfam" id="PF00072">
    <property type="entry name" value="Response_reg"/>
    <property type="match status" value="1"/>
</dbReference>
<dbReference type="InterPro" id="IPR058245">
    <property type="entry name" value="NreC/VraR/RcsB-like_REC"/>
</dbReference>
<dbReference type="SUPFAM" id="SSF46894">
    <property type="entry name" value="C-terminal effector domain of the bipartite response regulators"/>
    <property type="match status" value="1"/>
</dbReference>
<evidence type="ECO:0000313" key="6">
    <source>
        <dbReference type="EMBL" id="RDD80182.1"/>
    </source>
</evidence>
<organism evidence="6 7">
    <name type="scientific">Dyella tabacisoli</name>
    <dbReference type="NCBI Taxonomy" id="2282381"/>
    <lineage>
        <taxon>Bacteria</taxon>
        <taxon>Pseudomonadati</taxon>
        <taxon>Pseudomonadota</taxon>
        <taxon>Gammaproteobacteria</taxon>
        <taxon>Lysobacterales</taxon>
        <taxon>Rhodanobacteraceae</taxon>
        <taxon>Dyella</taxon>
    </lineage>
</organism>
<dbReference type="GO" id="GO:0000160">
    <property type="term" value="P:phosphorelay signal transduction system"/>
    <property type="evidence" value="ECO:0007669"/>
    <property type="project" value="InterPro"/>
</dbReference>
<reference evidence="6 7" key="1">
    <citation type="submission" date="2018-07" db="EMBL/GenBank/DDBJ databases">
        <title>Dyella tabacisoli L4-6T, whole genome shotgun sequence.</title>
        <authorList>
            <person name="Zhou X.-K."/>
            <person name="Li W.-J."/>
            <person name="Duan Y.-Q."/>
        </authorList>
    </citation>
    <scope>NUCLEOTIDE SEQUENCE [LARGE SCALE GENOMIC DNA]</scope>
    <source>
        <strain evidence="6 7">L4-6</strain>
    </source>
</reference>
<dbReference type="Pfam" id="PF00196">
    <property type="entry name" value="GerE"/>
    <property type="match status" value="1"/>
</dbReference>
<dbReference type="InterPro" id="IPR000792">
    <property type="entry name" value="Tscrpt_reg_LuxR_C"/>
</dbReference>
<dbReference type="Gene3D" id="1.10.10.10">
    <property type="entry name" value="Winged helix-like DNA-binding domain superfamily/Winged helix DNA-binding domain"/>
    <property type="match status" value="1"/>
</dbReference>
<gene>
    <name evidence="6" type="ORF">DVJ77_18750</name>
</gene>
<dbReference type="PANTHER" id="PTHR43214">
    <property type="entry name" value="TWO-COMPONENT RESPONSE REGULATOR"/>
    <property type="match status" value="1"/>
</dbReference>
<sequence>MSPGRGWKACGVEPPPSARGWISTAHRAVVRASGSTTFVTRRQPHDDVLVMAGDLRQRGEMNVANAPATPPLRLVTVEDDPRYRQSLTLLIRSLGGFHLAASYSSAVPLLEAARKARSLDPAAPWDVVLTDIGLPGVDGVAATRELKSLFPALRVVALTAFEEPATVLAAICAGADGYLLKSASNDELLNQLDLILHHSAPLSAALAGTLMRIVRESQSAPFGTRLLPRDLGLTARQLHVLRGLVEGLSYREIGERLEISLDTVRSHIRQIYSALQVHSVAEAVGYALRHGLA</sequence>
<dbReference type="InterPro" id="IPR001789">
    <property type="entry name" value="Sig_transdc_resp-reg_receiver"/>
</dbReference>
<dbReference type="CDD" id="cd06170">
    <property type="entry name" value="LuxR_C_like"/>
    <property type="match status" value="1"/>
</dbReference>
<comment type="caution">
    <text evidence="6">The sequence shown here is derived from an EMBL/GenBank/DDBJ whole genome shotgun (WGS) entry which is preliminary data.</text>
</comment>
<dbReference type="SMART" id="SM00421">
    <property type="entry name" value="HTH_LUXR"/>
    <property type="match status" value="1"/>
</dbReference>
<evidence type="ECO:0000256" key="1">
    <source>
        <dbReference type="ARBA" id="ARBA00022553"/>
    </source>
</evidence>
<feature type="domain" description="Response regulatory" evidence="5">
    <location>
        <begin position="73"/>
        <end position="196"/>
    </location>
</feature>
<dbReference type="PRINTS" id="PR00038">
    <property type="entry name" value="HTHLUXR"/>
</dbReference>
<name>A0A369UHE4_9GAMM</name>
<dbReference type="AlphaFoldDB" id="A0A369UHE4"/>
<evidence type="ECO:0000256" key="2">
    <source>
        <dbReference type="ARBA" id="ARBA00023125"/>
    </source>
</evidence>
<feature type="modified residue" description="4-aspartylphosphate" evidence="3">
    <location>
        <position position="131"/>
    </location>
</feature>
<dbReference type="SUPFAM" id="SSF52172">
    <property type="entry name" value="CheY-like"/>
    <property type="match status" value="1"/>
</dbReference>
<dbReference type="InterPro" id="IPR016032">
    <property type="entry name" value="Sig_transdc_resp-reg_C-effctor"/>
</dbReference>
<dbReference type="GO" id="GO:0006355">
    <property type="term" value="P:regulation of DNA-templated transcription"/>
    <property type="evidence" value="ECO:0007669"/>
    <property type="project" value="InterPro"/>
</dbReference>
<proteinExistence type="predicted"/>
<dbReference type="InterPro" id="IPR036388">
    <property type="entry name" value="WH-like_DNA-bd_sf"/>
</dbReference>
<evidence type="ECO:0000313" key="7">
    <source>
        <dbReference type="Proteomes" id="UP000253782"/>
    </source>
</evidence>
<dbReference type="InterPro" id="IPR011006">
    <property type="entry name" value="CheY-like_superfamily"/>
</dbReference>
<dbReference type="CDD" id="cd17535">
    <property type="entry name" value="REC_NarL-like"/>
    <property type="match status" value="1"/>
</dbReference>
<dbReference type="SMART" id="SM00448">
    <property type="entry name" value="REC"/>
    <property type="match status" value="1"/>
</dbReference>
<dbReference type="PROSITE" id="PS50110">
    <property type="entry name" value="RESPONSE_REGULATORY"/>
    <property type="match status" value="1"/>
</dbReference>
<keyword evidence="7" id="KW-1185">Reference proteome</keyword>
<protein>
    <submittedName>
        <fullName evidence="6">DNA-binding response regulator</fullName>
    </submittedName>
</protein>
<dbReference type="GO" id="GO:0003677">
    <property type="term" value="F:DNA binding"/>
    <property type="evidence" value="ECO:0007669"/>
    <property type="project" value="UniProtKB-KW"/>
</dbReference>
<keyword evidence="1 3" id="KW-0597">Phosphoprotein</keyword>
<dbReference type="EMBL" id="QQAH01000020">
    <property type="protein sequence ID" value="RDD80182.1"/>
    <property type="molecule type" value="Genomic_DNA"/>
</dbReference>
<dbReference type="Gene3D" id="3.40.50.2300">
    <property type="match status" value="1"/>
</dbReference>
<dbReference type="Proteomes" id="UP000253782">
    <property type="component" value="Unassembled WGS sequence"/>
</dbReference>
<dbReference type="InterPro" id="IPR039420">
    <property type="entry name" value="WalR-like"/>
</dbReference>
<evidence type="ECO:0000259" key="4">
    <source>
        <dbReference type="PROSITE" id="PS50043"/>
    </source>
</evidence>
<feature type="domain" description="HTH luxR-type" evidence="4">
    <location>
        <begin position="226"/>
        <end position="291"/>
    </location>
</feature>
<evidence type="ECO:0000259" key="5">
    <source>
        <dbReference type="PROSITE" id="PS50110"/>
    </source>
</evidence>
<dbReference type="PANTHER" id="PTHR43214:SF43">
    <property type="entry name" value="TWO-COMPONENT RESPONSE REGULATOR"/>
    <property type="match status" value="1"/>
</dbReference>
<keyword evidence="2 6" id="KW-0238">DNA-binding</keyword>
<dbReference type="PROSITE" id="PS50043">
    <property type="entry name" value="HTH_LUXR_2"/>
    <property type="match status" value="1"/>
</dbReference>
<evidence type="ECO:0000256" key="3">
    <source>
        <dbReference type="PROSITE-ProRule" id="PRU00169"/>
    </source>
</evidence>